<sequence length="66" mass="6868">MTVNGKVAQSNSDEFDQSVRLTGTLSHCDCLGGPFSSTRGLLSSAIGTRSPSSSSSSRITSLQCKK</sequence>
<reference evidence="3" key="1">
    <citation type="submission" date="2022-11" db="UniProtKB">
        <authorList>
            <consortium name="WormBaseParasite"/>
        </authorList>
    </citation>
    <scope>IDENTIFICATION</scope>
</reference>
<keyword evidence="2" id="KW-1185">Reference proteome</keyword>
<feature type="compositionally biased region" description="Low complexity" evidence="1">
    <location>
        <begin position="43"/>
        <end position="66"/>
    </location>
</feature>
<proteinExistence type="predicted"/>
<feature type="region of interest" description="Disordered" evidence="1">
    <location>
        <begin position="42"/>
        <end position="66"/>
    </location>
</feature>
<dbReference type="WBParaSite" id="Gr19_v10_g17321.t1">
    <property type="protein sequence ID" value="Gr19_v10_g17321.t1"/>
    <property type="gene ID" value="Gr19_v10_g17321"/>
</dbReference>
<name>A0A914HJZ6_GLORO</name>
<evidence type="ECO:0000313" key="3">
    <source>
        <dbReference type="WBParaSite" id="Gr19_v10_g17321.t1"/>
    </source>
</evidence>
<organism evidence="2 3">
    <name type="scientific">Globodera rostochiensis</name>
    <name type="common">Golden nematode worm</name>
    <name type="synonym">Heterodera rostochiensis</name>
    <dbReference type="NCBI Taxonomy" id="31243"/>
    <lineage>
        <taxon>Eukaryota</taxon>
        <taxon>Metazoa</taxon>
        <taxon>Ecdysozoa</taxon>
        <taxon>Nematoda</taxon>
        <taxon>Chromadorea</taxon>
        <taxon>Rhabditida</taxon>
        <taxon>Tylenchina</taxon>
        <taxon>Tylenchomorpha</taxon>
        <taxon>Tylenchoidea</taxon>
        <taxon>Heteroderidae</taxon>
        <taxon>Heteroderinae</taxon>
        <taxon>Globodera</taxon>
    </lineage>
</organism>
<accession>A0A914HJZ6</accession>
<dbReference type="AlphaFoldDB" id="A0A914HJZ6"/>
<protein>
    <submittedName>
        <fullName evidence="3">Uncharacterized protein</fullName>
    </submittedName>
</protein>
<evidence type="ECO:0000256" key="1">
    <source>
        <dbReference type="SAM" id="MobiDB-lite"/>
    </source>
</evidence>
<evidence type="ECO:0000313" key="2">
    <source>
        <dbReference type="Proteomes" id="UP000887572"/>
    </source>
</evidence>
<dbReference type="Proteomes" id="UP000887572">
    <property type="component" value="Unplaced"/>
</dbReference>